<evidence type="ECO:0000256" key="16">
    <source>
        <dbReference type="ARBA" id="ARBA00029657"/>
    </source>
</evidence>
<evidence type="ECO:0000256" key="2">
    <source>
        <dbReference type="ARBA" id="ARBA00004123"/>
    </source>
</evidence>
<keyword evidence="12" id="KW-0496">Mitochondrion</keyword>
<evidence type="ECO:0000256" key="6">
    <source>
        <dbReference type="ARBA" id="ARBA00011308"/>
    </source>
</evidence>
<keyword evidence="13" id="KW-0472">Membrane</keyword>
<evidence type="ECO:0000256" key="7">
    <source>
        <dbReference type="ARBA" id="ARBA00016593"/>
    </source>
</evidence>
<dbReference type="OrthoDB" id="6415470at2759"/>
<keyword evidence="10" id="KW-0732">Signal</keyword>
<evidence type="ECO:0000256" key="13">
    <source>
        <dbReference type="ARBA" id="ARBA00023136"/>
    </source>
</evidence>
<dbReference type="InterPro" id="IPR010487">
    <property type="entry name" value="NGRN/Rrg9"/>
</dbReference>
<evidence type="ECO:0000256" key="3">
    <source>
        <dbReference type="ARBA" id="ARBA00004325"/>
    </source>
</evidence>
<evidence type="ECO:0000313" key="18">
    <source>
        <dbReference type="EMBL" id="KAG8440619.1"/>
    </source>
</evidence>
<comment type="subunit">
    <text evidence="6">Forms a regulatory protein-RNA complex, consisting of RCC1L, NGRN, RPUSD3, RPUSD4, TRUB2, FASTKD2 and 16S mt-rRNA. Interacts with 16S mt-rRNA; this interaction is direct.</text>
</comment>
<dbReference type="GO" id="GO:0005634">
    <property type="term" value="C:nucleus"/>
    <property type="evidence" value="ECO:0007669"/>
    <property type="project" value="UniProtKB-SubCell"/>
</dbReference>
<keyword evidence="11" id="KW-0221">Differentiation</keyword>
<dbReference type="GO" id="GO:0005576">
    <property type="term" value="C:extracellular region"/>
    <property type="evidence" value="ECO:0007669"/>
    <property type="project" value="UniProtKB-SubCell"/>
</dbReference>
<keyword evidence="15" id="KW-0539">Nucleus</keyword>
<evidence type="ECO:0000256" key="15">
    <source>
        <dbReference type="ARBA" id="ARBA00023242"/>
    </source>
</evidence>
<evidence type="ECO:0000256" key="14">
    <source>
        <dbReference type="ARBA" id="ARBA00023180"/>
    </source>
</evidence>
<gene>
    <name evidence="18" type="ORF">GDO86_006388</name>
</gene>
<evidence type="ECO:0000256" key="1">
    <source>
        <dbReference type="ARBA" id="ARBA00003783"/>
    </source>
</evidence>
<dbReference type="Pfam" id="PF06413">
    <property type="entry name" value="Neugrin"/>
    <property type="match status" value="1"/>
</dbReference>
<dbReference type="Proteomes" id="UP000812440">
    <property type="component" value="Chromosome 3"/>
</dbReference>
<evidence type="ECO:0000256" key="10">
    <source>
        <dbReference type="ARBA" id="ARBA00022729"/>
    </source>
</evidence>
<dbReference type="GO" id="GO:0030154">
    <property type="term" value="P:cell differentiation"/>
    <property type="evidence" value="ECO:0007669"/>
    <property type="project" value="UniProtKB-KW"/>
</dbReference>
<keyword evidence="14" id="KW-0325">Glycoprotein</keyword>
<evidence type="ECO:0000256" key="4">
    <source>
        <dbReference type="ARBA" id="ARBA00004613"/>
    </source>
</evidence>
<organism evidence="18 19">
    <name type="scientific">Hymenochirus boettgeri</name>
    <name type="common">Congo dwarf clawed frog</name>
    <dbReference type="NCBI Taxonomy" id="247094"/>
    <lineage>
        <taxon>Eukaryota</taxon>
        <taxon>Metazoa</taxon>
        <taxon>Chordata</taxon>
        <taxon>Craniata</taxon>
        <taxon>Vertebrata</taxon>
        <taxon>Euteleostomi</taxon>
        <taxon>Amphibia</taxon>
        <taxon>Batrachia</taxon>
        <taxon>Anura</taxon>
        <taxon>Pipoidea</taxon>
        <taxon>Pipidae</taxon>
        <taxon>Pipinae</taxon>
        <taxon>Hymenochirus</taxon>
    </lineage>
</organism>
<comment type="caution">
    <text evidence="18">The sequence shown here is derived from an EMBL/GenBank/DDBJ whole genome shotgun (WGS) entry which is preliminary data.</text>
</comment>
<dbReference type="EMBL" id="JAACNH010000006">
    <property type="protein sequence ID" value="KAG8440618.1"/>
    <property type="molecule type" value="Genomic_DNA"/>
</dbReference>
<keyword evidence="8" id="KW-0217">Developmental protein</keyword>
<dbReference type="AlphaFoldDB" id="A0A8T2J5X5"/>
<feature type="region of interest" description="Disordered" evidence="17">
    <location>
        <begin position="33"/>
        <end position="55"/>
    </location>
</feature>
<comment type="function">
    <text evidence="1">Plays an essential role in mitochondrial ribosome biogenesis. As a component of a functional protein-RNA module, consisting of RCC1L, NGRN, RPUSD3, RPUSD4, TRUB2, FASTKD2 and 16S mitochondrial ribosomal RNA (16S mt-rRNA), controls 16S mt-rRNA abundance and is required for intra-mitochondrial translation of core subunits of the oxidative phosphorylation system.</text>
</comment>
<evidence type="ECO:0000256" key="5">
    <source>
        <dbReference type="ARBA" id="ARBA00008082"/>
    </source>
</evidence>
<reference evidence="18" key="1">
    <citation type="thesis" date="2020" institute="ProQuest LLC" country="789 East Eisenhower Parkway, Ann Arbor, MI, USA">
        <title>Comparative Genomics and Chromosome Evolution.</title>
        <authorList>
            <person name="Mudd A.B."/>
        </authorList>
    </citation>
    <scope>NUCLEOTIDE SEQUENCE</scope>
    <source>
        <strain evidence="18">Female2</strain>
        <tissue evidence="18">Blood</tissue>
    </source>
</reference>
<keyword evidence="9" id="KW-0964">Secreted</keyword>
<comment type="similarity">
    <text evidence="5">Belongs to the neugrin family.</text>
</comment>
<sequence>MAVMVTAMSRVRTVCCTLASLGSSLRLMATGKHLSSHPWGDNTTESDLEPEDPDPTSIISRTLKKQRKAVLFQRMKRKMEPGGPPERALTWKAIEQIRYLKQEFPEEWTVPRLAQGFNTSTDAIRRLLRSKFSPSEKRKAKQDAKVSFLLNQMNKTSTKHLLAPISTATESGQALLPTVVTPGQSLLSSGMNEKPITNTQEFGVLTSTGTISDLVNPTSLELAFVKVDQINMTKSQVTNKVQGTMFASMESTKSDNPHSTEDEKICPDEEWDGQILCDGELEELSRHGIENKMKVVQKGREFFDSNGNFLYRI</sequence>
<name>A0A8T2J5X5_9PIPI</name>
<evidence type="ECO:0000256" key="11">
    <source>
        <dbReference type="ARBA" id="ARBA00022782"/>
    </source>
</evidence>
<dbReference type="PANTHER" id="PTHR13475:SF4">
    <property type="entry name" value="NEUGRIN"/>
    <property type="match status" value="1"/>
</dbReference>
<dbReference type="GO" id="GO:0031966">
    <property type="term" value="C:mitochondrial membrane"/>
    <property type="evidence" value="ECO:0007669"/>
    <property type="project" value="UniProtKB-SubCell"/>
</dbReference>
<proteinExistence type="inferred from homology"/>
<evidence type="ECO:0000256" key="9">
    <source>
        <dbReference type="ARBA" id="ARBA00022525"/>
    </source>
</evidence>
<evidence type="ECO:0000256" key="12">
    <source>
        <dbReference type="ARBA" id="ARBA00023128"/>
    </source>
</evidence>
<comment type="subcellular location">
    <subcellularLocation>
        <location evidence="3">Mitochondrion membrane</location>
    </subcellularLocation>
    <subcellularLocation>
        <location evidence="2">Nucleus</location>
    </subcellularLocation>
    <subcellularLocation>
        <location evidence="4">Secreted</location>
    </subcellularLocation>
</comment>
<protein>
    <recommendedName>
        <fullName evidence="7">Neugrin</fullName>
    </recommendedName>
    <alternativeName>
        <fullName evidence="16">Neurite outgrowth-associated protein</fullName>
    </alternativeName>
</protein>
<feature type="compositionally biased region" description="Acidic residues" evidence="17">
    <location>
        <begin position="44"/>
        <end position="54"/>
    </location>
</feature>
<evidence type="ECO:0000313" key="19">
    <source>
        <dbReference type="Proteomes" id="UP000812440"/>
    </source>
</evidence>
<keyword evidence="19" id="KW-1185">Reference proteome</keyword>
<evidence type="ECO:0000256" key="8">
    <source>
        <dbReference type="ARBA" id="ARBA00022473"/>
    </source>
</evidence>
<evidence type="ECO:0000256" key="17">
    <source>
        <dbReference type="SAM" id="MobiDB-lite"/>
    </source>
</evidence>
<dbReference type="EMBL" id="JAACNH010000006">
    <property type="protein sequence ID" value="KAG8440619.1"/>
    <property type="molecule type" value="Genomic_DNA"/>
</dbReference>
<dbReference type="PANTHER" id="PTHR13475">
    <property type="entry name" value="NEUGRIN"/>
    <property type="match status" value="1"/>
</dbReference>
<accession>A0A8T2J5X5</accession>